<dbReference type="AlphaFoldDB" id="A0AAD8SY58"/>
<reference evidence="1" key="1">
    <citation type="submission" date="2023-07" db="EMBL/GenBank/DDBJ databases">
        <title>A chromosome-level genome assembly of Lolium multiflorum.</title>
        <authorList>
            <person name="Chen Y."/>
            <person name="Copetti D."/>
            <person name="Kolliker R."/>
            <person name="Studer B."/>
        </authorList>
    </citation>
    <scope>NUCLEOTIDE SEQUENCE</scope>
    <source>
        <strain evidence="1">02402/16</strain>
        <tissue evidence="1">Leaf</tissue>
    </source>
</reference>
<comment type="caution">
    <text evidence="1">The sequence shown here is derived from an EMBL/GenBank/DDBJ whole genome shotgun (WGS) entry which is preliminary data.</text>
</comment>
<dbReference type="EMBL" id="JAUUTY010000003">
    <property type="protein sequence ID" value="KAK1665613.1"/>
    <property type="molecule type" value="Genomic_DNA"/>
</dbReference>
<proteinExistence type="predicted"/>
<gene>
    <name evidence="1" type="ORF">QYE76_053772</name>
</gene>
<evidence type="ECO:0000313" key="2">
    <source>
        <dbReference type="Proteomes" id="UP001231189"/>
    </source>
</evidence>
<evidence type="ECO:0000313" key="1">
    <source>
        <dbReference type="EMBL" id="KAK1665613.1"/>
    </source>
</evidence>
<dbReference type="Proteomes" id="UP001231189">
    <property type="component" value="Unassembled WGS sequence"/>
</dbReference>
<protein>
    <submittedName>
        <fullName evidence="1">Uncharacterized protein</fullName>
    </submittedName>
</protein>
<keyword evidence="2" id="KW-1185">Reference proteome</keyword>
<name>A0AAD8SY58_LOLMU</name>
<sequence>MAAKFSHGHATAFPFIFLWTHIGDETERVVIVCVNSWVELSVDLSKVPGLKRYLSQMGICRDKPERKELYLPRCSNKNSFSPEHPEQFPRSPVINNPTLLILEHFVS</sequence>
<organism evidence="1 2">
    <name type="scientific">Lolium multiflorum</name>
    <name type="common">Italian ryegrass</name>
    <name type="synonym">Lolium perenne subsp. multiflorum</name>
    <dbReference type="NCBI Taxonomy" id="4521"/>
    <lineage>
        <taxon>Eukaryota</taxon>
        <taxon>Viridiplantae</taxon>
        <taxon>Streptophyta</taxon>
        <taxon>Embryophyta</taxon>
        <taxon>Tracheophyta</taxon>
        <taxon>Spermatophyta</taxon>
        <taxon>Magnoliopsida</taxon>
        <taxon>Liliopsida</taxon>
        <taxon>Poales</taxon>
        <taxon>Poaceae</taxon>
        <taxon>BOP clade</taxon>
        <taxon>Pooideae</taxon>
        <taxon>Poodae</taxon>
        <taxon>Poeae</taxon>
        <taxon>Poeae Chloroplast Group 2 (Poeae type)</taxon>
        <taxon>Loliodinae</taxon>
        <taxon>Loliinae</taxon>
        <taxon>Lolium</taxon>
    </lineage>
</organism>
<accession>A0AAD8SY58</accession>